<sequence length="66" mass="7533">MRVLIPTRRKPPTPLANGEEVNRKISSDRVVVDNYFGRLCSLWALCLGKYCWQVGCMKPILELALL</sequence>
<keyword evidence="2" id="KW-1185">Reference proteome</keyword>
<dbReference type="EMBL" id="NBNE01001174">
    <property type="protein sequence ID" value="OWZ15202.1"/>
    <property type="molecule type" value="Genomic_DNA"/>
</dbReference>
<evidence type="ECO:0008006" key="3">
    <source>
        <dbReference type="Google" id="ProtNLM"/>
    </source>
</evidence>
<protein>
    <recommendedName>
        <fullName evidence="3">DDE Tnp4 domain-containing protein</fullName>
    </recommendedName>
</protein>
<comment type="caution">
    <text evidence="1">The sequence shown here is derived from an EMBL/GenBank/DDBJ whole genome shotgun (WGS) entry which is preliminary data.</text>
</comment>
<evidence type="ECO:0000313" key="1">
    <source>
        <dbReference type="EMBL" id="OWZ15202.1"/>
    </source>
</evidence>
<accession>A0A225WCB4</accession>
<dbReference type="AlphaFoldDB" id="A0A225WCB4"/>
<evidence type="ECO:0000313" key="2">
    <source>
        <dbReference type="Proteomes" id="UP000198211"/>
    </source>
</evidence>
<dbReference type="Proteomes" id="UP000198211">
    <property type="component" value="Unassembled WGS sequence"/>
</dbReference>
<organism evidence="1 2">
    <name type="scientific">Phytophthora megakarya</name>
    <dbReference type="NCBI Taxonomy" id="4795"/>
    <lineage>
        <taxon>Eukaryota</taxon>
        <taxon>Sar</taxon>
        <taxon>Stramenopiles</taxon>
        <taxon>Oomycota</taxon>
        <taxon>Peronosporomycetes</taxon>
        <taxon>Peronosporales</taxon>
        <taxon>Peronosporaceae</taxon>
        <taxon>Phytophthora</taxon>
    </lineage>
</organism>
<gene>
    <name evidence="1" type="ORF">PHMEG_00011199</name>
</gene>
<dbReference type="OrthoDB" id="164601at2759"/>
<proteinExistence type="predicted"/>
<name>A0A225WCB4_9STRA</name>
<reference evidence="2" key="1">
    <citation type="submission" date="2017-03" db="EMBL/GenBank/DDBJ databases">
        <title>Phytopthora megakarya and P. palmivora, two closely related causual agents of cacao black pod achieved similar genome size and gene model numbers by different mechanisms.</title>
        <authorList>
            <person name="Ali S."/>
            <person name="Shao J."/>
            <person name="Larry D.J."/>
            <person name="Kronmiller B."/>
            <person name="Shen D."/>
            <person name="Strem M.D."/>
            <person name="Melnick R.L."/>
            <person name="Guiltinan M.J."/>
            <person name="Tyler B.M."/>
            <person name="Meinhardt L.W."/>
            <person name="Bailey B.A."/>
        </authorList>
    </citation>
    <scope>NUCLEOTIDE SEQUENCE [LARGE SCALE GENOMIC DNA]</scope>
    <source>
        <strain evidence="2">zdho120</strain>
    </source>
</reference>